<dbReference type="Proteomes" id="UP001595711">
    <property type="component" value="Unassembled WGS sequence"/>
</dbReference>
<dbReference type="InterPro" id="IPR036249">
    <property type="entry name" value="Thioredoxin-like_sf"/>
</dbReference>
<evidence type="ECO:0000256" key="5">
    <source>
        <dbReference type="ARBA" id="ARBA00023284"/>
    </source>
</evidence>
<dbReference type="RefSeq" id="WP_379726601.1">
    <property type="nucleotide sequence ID" value="NZ_JBHRYJ010000002.1"/>
</dbReference>
<evidence type="ECO:0000313" key="8">
    <source>
        <dbReference type="Proteomes" id="UP001595711"/>
    </source>
</evidence>
<comment type="similarity">
    <text evidence="2">Belongs to the thioredoxin family. DsbE subfamily.</text>
</comment>
<dbReference type="PROSITE" id="PS51352">
    <property type="entry name" value="THIOREDOXIN_2"/>
    <property type="match status" value="1"/>
</dbReference>
<keyword evidence="8" id="KW-1185">Reference proteome</keyword>
<dbReference type="SUPFAM" id="SSF52833">
    <property type="entry name" value="Thioredoxin-like"/>
    <property type="match status" value="1"/>
</dbReference>
<evidence type="ECO:0000256" key="2">
    <source>
        <dbReference type="ARBA" id="ARBA00007758"/>
    </source>
</evidence>
<dbReference type="EMBL" id="JBHRYJ010000002">
    <property type="protein sequence ID" value="MFC3676283.1"/>
    <property type="molecule type" value="Genomic_DNA"/>
</dbReference>
<evidence type="ECO:0000256" key="4">
    <source>
        <dbReference type="ARBA" id="ARBA00023157"/>
    </source>
</evidence>
<keyword evidence="4" id="KW-1015">Disulfide bond</keyword>
<evidence type="ECO:0000313" key="7">
    <source>
        <dbReference type="EMBL" id="MFC3676283.1"/>
    </source>
</evidence>
<dbReference type="InterPro" id="IPR013740">
    <property type="entry name" value="Redoxin"/>
</dbReference>
<keyword evidence="5" id="KW-0676">Redox-active center</keyword>
<dbReference type="Gene3D" id="3.40.30.10">
    <property type="entry name" value="Glutaredoxin"/>
    <property type="match status" value="1"/>
</dbReference>
<evidence type="ECO:0000256" key="3">
    <source>
        <dbReference type="ARBA" id="ARBA00022748"/>
    </source>
</evidence>
<dbReference type="InterPro" id="IPR004799">
    <property type="entry name" value="Periplasmic_diS_OxRdtase_DsbE"/>
</dbReference>
<dbReference type="NCBIfam" id="TIGR00385">
    <property type="entry name" value="dsbE"/>
    <property type="match status" value="1"/>
</dbReference>
<dbReference type="InterPro" id="IPR013766">
    <property type="entry name" value="Thioredoxin_domain"/>
</dbReference>
<protein>
    <submittedName>
        <fullName evidence="7">DsbE family thiol:disulfide interchange protein</fullName>
    </submittedName>
</protein>
<dbReference type="CDD" id="cd03010">
    <property type="entry name" value="TlpA_like_DsbE"/>
    <property type="match status" value="1"/>
</dbReference>
<organism evidence="7 8">
    <name type="scientific">Ferrovibrio xuzhouensis</name>
    <dbReference type="NCBI Taxonomy" id="1576914"/>
    <lineage>
        <taxon>Bacteria</taxon>
        <taxon>Pseudomonadati</taxon>
        <taxon>Pseudomonadota</taxon>
        <taxon>Alphaproteobacteria</taxon>
        <taxon>Rhodospirillales</taxon>
        <taxon>Rhodospirillaceae</taxon>
        <taxon>Ferrovibrio</taxon>
    </lineage>
</organism>
<dbReference type="PANTHER" id="PTHR42852:SF6">
    <property type="entry name" value="THIOL:DISULFIDE INTERCHANGE PROTEIN DSBE"/>
    <property type="match status" value="1"/>
</dbReference>
<evidence type="ECO:0000256" key="1">
    <source>
        <dbReference type="ARBA" id="ARBA00004196"/>
    </source>
</evidence>
<dbReference type="Pfam" id="PF08534">
    <property type="entry name" value="Redoxin"/>
    <property type="match status" value="1"/>
</dbReference>
<keyword evidence="3" id="KW-0201">Cytochrome c-type biogenesis</keyword>
<name>A0ABV7VH10_9PROT</name>
<evidence type="ECO:0000259" key="6">
    <source>
        <dbReference type="PROSITE" id="PS51352"/>
    </source>
</evidence>
<dbReference type="PANTHER" id="PTHR42852">
    <property type="entry name" value="THIOL:DISULFIDE INTERCHANGE PROTEIN DSBE"/>
    <property type="match status" value="1"/>
</dbReference>
<dbReference type="InterPro" id="IPR050553">
    <property type="entry name" value="Thioredoxin_ResA/DsbE_sf"/>
</dbReference>
<dbReference type="PROSITE" id="PS00194">
    <property type="entry name" value="THIOREDOXIN_1"/>
    <property type="match status" value="1"/>
</dbReference>
<proteinExistence type="inferred from homology"/>
<comment type="caution">
    <text evidence="7">The sequence shown here is derived from an EMBL/GenBank/DDBJ whole genome shotgun (WGS) entry which is preliminary data.</text>
</comment>
<reference evidence="8" key="1">
    <citation type="journal article" date="2019" name="Int. J. Syst. Evol. Microbiol.">
        <title>The Global Catalogue of Microorganisms (GCM) 10K type strain sequencing project: providing services to taxonomists for standard genome sequencing and annotation.</title>
        <authorList>
            <consortium name="The Broad Institute Genomics Platform"/>
            <consortium name="The Broad Institute Genome Sequencing Center for Infectious Disease"/>
            <person name="Wu L."/>
            <person name="Ma J."/>
        </authorList>
    </citation>
    <scope>NUCLEOTIDE SEQUENCE [LARGE SCALE GENOMIC DNA]</scope>
    <source>
        <strain evidence="8">KCTC 42182</strain>
    </source>
</reference>
<sequence>MRLAYMVPLLLFLVIGVGLAVGLTLNPHEIPSALIGKPVPQFSLPPVEPGGQGLSTADLKTGQPSVVNVFASWCVPCRVEHPLFAGLKQDNLAPIYALNYKDKPEDATGWLGQLGNPFSRIGADRDGRVSIDWGVYGVPETFIVNGGGEIVCKHVGPLTEWDMDNKIKPILRDLKAGRAASVKC</sequence>
<comment type="subcellular location">
    <subcellularLocation>
        <location evidence="1">Cell envelope</location>
    </subcellularLocation>
</comment>
<feature type="domain" description="Thioredoxin" evidence="6">
    <location>
        <begin position="33"/>
        <end position="172"/>
    </location>
</feature>
<accession>A0ABV7VH10</accession>
<dbReference type="InterPro" id="IPR017937">
    <property type="entry name" value="Thioredoxin_CS"/>
</dbReference>
<gene>
    <name evidence="7" type="ORF">ACFOOQ_12060</name>
</gene>